<sequence length="722" mass="81503">MRTPIFSVLLLFGSAFATAIPSLVHSLPSDLIDKRQSKGRCADYGAASNKPTPDALIQKPADGTCCGSPDSPQPKPFVKYTWTITEGFVTVLGECKFMHIVNDAWPPPQIVVNKGTVIRLEVINRLATDPITLHAHGLDQKNTQWMDGPESLVQRGIPPGRKFVYEYDTSKESAGTYWIHNHVAGQYPKGLRAPLIILDQNRQIEANNWKKSTSDENVWDGNMDNILSLSDWFSQDWGKWEGLYQEGKCGKGVEVPPVDFLVNDLRADKDNTQTYDFRTSKTNPKSGRVRLINMSAFTTFYVYMAPTQSSGISSMKLKVIEADGVLMDGNQVSQVVEIAPGQRLSVLVDPENWAIGEAQPNKYRMVITVNPYEWRHTQIKSKSGDANVDPKCYEGPNDVEYLKTKLPVHHIDIMMGERKDGDPQLGPAPTFYDKYRVLEDTNSKTYRACFIGVGKGDCTNDSQYPISTNFADFDDMDLKPLVPGNVQMPTDQAARYLIETWEDQSGTRRANLRVIRSDQQSDISNSQRYDFFAPQDTPAIELIRTGKRTYADFAPWKHTMIVPDNQDSYIVALYSWTGTHPIHLHGHKFRVLYRERQQTTSEVANSITLPDRLKKIFTFDMTSANPLRSLDNTAVTLKQNPLQRDTITLYKFGLVVLQIEADNPGAWFLHCHNDFHAHTGMASMVIEKPDAMKARLEEIHRLNGREVDDYRKLVNGNAFDPA</sequence>
<feature type="signal peptide" evidence="5">
    <location>
        <begin position="1"/>
        <end position="19"/>
    </location>
</feature>
<dbReference type="InterPro" id="IPR011706">
    <property type="entry name" value="Cu-oxidase_C"/>
</dbReference>
<dbReference type="Pfam" id="PF07731">
    <property type="entry name" value="Cu-oxidase_2"/>
    <property type="match status" value="1"/>
</dbReference>
<keyword evidence="4" id="KW-0186">Copper</keyword>
<dbReference type="Pfam" id="PF07732">
    <property type="entry name" value="Cu-oxidase_3"/>
    <property type="match status" value="1"/>
</dbReference>
<dbReference type="Pfam" id="PF00394">
    <property type="entry name" value="Cu-oxidase"/>
    <property type="match status" value="1"/>
</dbReference>
<feature type="chain" id="PRO_5040753908" description="Laccase" evidence="5">
    <location>
        <begin position="20"/>
        <end position="722"/>
    </location>
</feature>
<organism evidence="9 10">
    <name type="scientific">Periconia digitata</name>
    <dbReference type="NCBI Taxonomy" id="1303443"/>
    <lineage>
        <taxon>Eukaryota</taxon>
        <taxon>Fungi</taxon>
        <taxon>Dikarya</taxon>
        <taxon>Ascomycota</taxon>
        <taxon>Pezizomycotina</taxon>
        <taxon>Dothideomycetes</taxon>
        <taxon>Pleosporomycetidae</taxon>
        <taxon>Pleosporales</taxon>
        <taxon>Massarineae</taxon>
        <taxon>Periconiaceae</taxon>
        <taxon>Periconia</taxon>
    </lineage>
</organism>
<gene>
    <name evidence="9" type="ORF">PDIGIT_LOCUS8452</name>
</gene>
<keyword evidence="5" id="KW-0732">Signal</keyword>
<dbReference type="InterPro" id="IPR008972">
    <property type="entry name" value="Cupredoxin"/>
</dbReference>
<proteinExistence type="inferred from homology"/>
<evidence type="ECO:0000256" key="5">
    <source>
        <dbReference type="SAM" id="SignalP"/>
    </source>
</evidence>
<dbReference type="Proteomes" id="UP001152607">
    <property type="component" value="Unassembled WGS sequence"/>
</dbReference>
<comment type="caution">
    <text evidence="9">The sequence shown here is derived from an EMBL/GenBank/DDBJ whole genome shotgun (WGS) entry which is preliminary data.</text>
</comment>
<evidence type="ECO:0000256" key="2">
    <source>
        <dbReference type="ARBA" id="ARBA00022723"/>
    </source>
</evidence>
<evidence type="ECO:0000256" key="3">
    <source>
        <dbReference type="ARBA" id="ARBA00023002"/>
    </source>
</evidence>
<dbReference type="InterPro" id="IPR002355">
    <property type="entry name" value="Cu_oxidase_Cu_BS"/>
</dbReference>
<dbReference type="InterPro" id="IPR033138">
    <property type="entry name" value="Cu_oxidase_CS"/>
</dbReference>
<evidence type="ECO:0000259" key="7">
    <source>
        <dbReference type="Pfam" id="PF07731"/>
    </source>
</evidence>
<dbReference type="SUPFAM" id="SSF49503">
    <property type="entry name" value="Cupredoxins"/>
    <property type="match status" value="2"/>
</dbReference>
<dbReference type="GO" id="GO:0033573">
    <property type="term" value="C:high-affinity iron permease complex"/>
    <property type="evidence" value="ECO:0007669"/>
    <property type="project" value="TreeGrafter"/>
</dbReference>
<reference evidence="9" key="1">
    <citation type="submission" date="2023-01" db="EMBL/GenBank/DDBJ databases">
        <authorList>
            <person name="Van Ghelder C."/>
            <person name="Rancurel C."/>
        </authorList>
    </citation>
    <scope>NUCLEOTIDE SEQUENCE</scope>
    <source>
        <strain evidence="9">CNCM I-4278</strain>
    </source>
</reference>
<feature type="domain" description="Plastocyanin-like" evidence="8">
    <location>
        <begin position="87"/>
        <end position="201"/>
    </location>
</feature>
<dbReference type="InterPro" id="IPR011707">
    <property type="entry name" value="Cu-oxidase-like_N"/>
</dbReference>
<evidence type="ECO:0000259" key="6">
    <source>
        <dbReference type="Pfam" id="PF00394"/>
    </source>
</evidence>
<evidence type="ECO:0000256" key="4">
    <source>
        <dbReference type="ARBA" id="ARBA00023008"/>
    </source>
</evidence>
<comment type="similarity">
    <text evidence="1">Belongs to the multicopper oxidase family.</text>
</comment>
<dbReference type="PANTHER" id="PTHR11709:SF361">
    <property type="entry name" value="IRON TRANSPORT MULTICOPPER OXIDASE FET3"/>
    <property type="match status" value="1"/>
</dbReference>
<accession>A0A9W4UIL7</accession>
<dbReference type="PROSITE" id="PS00080">
    <property type="entry name" value="MULTICOPPER_OXIDASE2"/>
    <property type="match status" value="1"/>
</dbReference>
<evidence type="ECO:0008006" key="11">
    <source>
        <dbReference type="Google" id="ProtNLM"/>
    </source>
</evidence>
<dbReference type="PANTHER" id="PTHR11709">
    <property type="entry name" value="MULTI-COPPER OXIDASE"/>
    <property type="match status" value="1"/>
</dbReference>
<feature type="domain" description="Plastocyanin-like" evidence="6">
    <location>
        <begin position="225"/>
        <end position="367"/>
    </location>
</feature>
<evidence type="ECO:0000259" key="8">
    <source>
        <dbReference type="Pfam" id="PF07732"/>
    </source>
</evidence>
<evidence type="ECO:0000313" key="9">
    <source>
        <dbReference type="EMBL" id="CAI6335372.1"/>
    </source>
</evidence>
<keyword evidence="2" id="KW-0479">Metal-binding</keyword>
<keyword evidence="3" id="KW-0560">Oxidoreductase</keyword>
<evidence type="ECO:0000313" key="10">
    <source>
        <dbReference type="Proteomes" id="UP001152607"/>
    </source>
</evidence>
<dbReference type="Gene3D" id="2.60.40.420">
    <property type="entry name" value="Cupredoxins - blue copper proteins"/>
    <property type="match status" value="3"/>
</dbReference>
<evidence type="ECO:0000256" key="1">
    <source>
        <dbReference type="ARBA" id="ARBA00010609"/>
    </source>
</evidence>
<dbReference type="GO" id="GO:0004322">
    <property type="term" value="F:ferroxidase activity"/>
    <property type="evidence" value="ECO:0007669"/>
    <property type="project" value="TreeGrafter"/>
</dbReference>
<name>A0A9W4UIL7_9PLEO</name>
<dbReference type="EMBL" id="CAOQHR010000005">
    <property type="protein sequence ID" value="CAI6335372.1"/>
    <property type="molecule type" value="Genomic_DNA"/>
</dbReference>
<dbReference type="InterPro" id="IPR045087">
    <property type="entry name" value="Cu-oxidase_fam"/>
</dbReference>
<dbReference type="OrthoDB" id="2121828at2759"/>
<dbReference type="AlphaFoldDB" id="A0A9W4UIL7"/>
<feature type="domain" description="Plastocyanin-like" evidence="7">
    <location>
        <begin position="551"/>
        <end position="690"/>
    </location>
</feature>
<dbReference type="InterPro" id="IPR001117">
    <property type="entry name" value="Cu-oxidase_2nd"/>
</dbReference>
<keyword evidence="10" id="KW-1185">Reference proteome</keyword>
<dbReference type="GO" id="GO:0005507">
    <property type="term" value="F:copper ion binding"/>
    <property type="evidence" value="ECO:0007669"/>
    <property type="project" value="InterPro"/>
</dbReference>
<dbReference type="GO" id="GO:0010106">
    <property type="term" value="P:cellular response to iron ion starvation"/>
    <property type="evidence" value="ECO:0007669"/>
    <property type="project" value="TreeGrafter"/>
</dbReference>
<dbReference type="PROSITE" id="PS00079">
    <property type="entry name" value="MULTICOPPER_OXIDASE1"/>
    <property type="match status" value="1"/>
</dbReference>
<dbReference type="GO" id="GO:0033215">
    <property type="term" value="P:reductive iron assimilation"/>
    <property type="evidence" value="ECO:0007669"/>
    <property type="project" value="TreeGrafter"/>
</dbReference>
<protein>
    <recommendedName>
        <fullName evidence="11">Laccase</fullName>
    </recommendedName>
</protein>